<dbReference type="InterPro" id="IPR016161">
    <property type="entry name" value="Ald_DH/histidinol_DH"/>
</dbReference>
<gene>
    <name evidence="6" type="ORF">LG632_20075</name>
</gene>
<accession>A0ABS8BAT3</accession>
<dbReference type="RefSeq" id="WP_226728759.1">
    <property type="nucleotide sequence ID" value="NZ_JAJAUY010000084.1"/>
</dbReference>
<evidence type="ECO:0000256" key="1">
    <source>
        <dbReference type="ARBA" id="ARBA00023002"/>
    </source>
</evidence>
<dbReference type="Gene3D" id="3.40.605.10">
    <property type="entry name" value="Aldehyde Dehydrogenase, Chain A, domain 1"/>
    <property type="match status" value="1"/>
</dbReference>
<comment type="similarity">
    <text evidence="3">Belongs to the aldehyde dehydrogenase family.</text>
</comment>
<feature type="compositionally biased region" description="Low complexity" evidence="4">
    <location>
        <begin position="21"/>
        <end position="32"/>
    </location>
</feature>
<dbReference type="Gene3D" id="3.40.309.10">
    <property type="entry name" value="Aldehyde Dehydrogenase, Chain A, domain 2"/>
    <property type="match status" value="1"/>
</dbReference>
<dbReference type="PANTHER" id="PTHR11699">
    <property type="entry name" value="ALDEHYDE DEHYDROGENASE-RELATED"/>
    <property type="match status" value="1"/>
</dbReference>
<evidence type="ECO:0000259" key="5">
    <source>
        <dbReference type="Pfam" id="PF00171"/>
    </source>
</evidence>
<evidence type="ECO:0000313" key="7">
    <source>
        <dbReference type="Proteomes" id="UP001199054"/>
    </source>
</evidence>
<evidence type="ECO:0000256" key="4">
    <source>
        <dbReference type="SAM" id="MobiDB-lite"/>
    </source>
</evidence>
<dbReference type="PROSITE" id="PS00687">
    <property type="entry name" value="ALDEHYDE_DEHYDR_GLU"/>
    <property type="match status" value="1"/>
</dbReference>
<feature type="domain" description="Aldehyde dehydrogenase" evidence="5">
    <location>
        <begin position="42"/>
        <end position="482"/>
    </location>
</feature>
<dbReference type="EMBL" id="JAJAUY010000084">
    <property type="protein sequence ID" value="MCB5181668.1"/>
    <property type="molecule type" value="Genomic_DNA"/>
</dbReference>
<proteinExistence type="inferred from homology"/>
<feature type="region of interest" description="Disordered" evidence="4">
    <location>
        <begin position="1"/>
        <end position="63"/>
    </location>
</feature>
<keyword evidence="7" id="KW-1185">Reference proteome</keyword>
<keyword evidence="1 3" id="KW-0560">Oxidoreductase</keyword>
<feature type="compositionally biased region" description="Basic and acidic residues" evidence="4">
    <location>
        <begin position="1"/>
        <end position="10"/>
    </location>
</feature>
<dbReference type="Pfam" id="PF00171">
    <property type="entry name" value="Aldedh"/>
    <property type="match status" value="1"/>
</dbReference>
<dbReference type="InterPro" id="IPR015590">
    <property type="entry name" value="Aldehyde_DH_dom"/>
</dbReference>
<feature type="active site" evidence="2">
    <location>
        <position position="265"/>
    </location>
</feature>
<dbReference type="Proteomes" id="UP001199054">
    <property type="component" value="Unassembled WGS sequence"/>
</dbReference>
<reference evidence="6 7" key="1">
    <citation type="submission" date="2021-10" db="EMBL/GenBank/DDBJ databases">
        <title>Streptomyces sp. strain SMC 277, a novel streptomycete isolated from soil.</title>
        <authorList>
            <person name="Chanama M."/>
        </authorList>
    </citation>
    <scope>NUCLEOTIDE SEQUENCE [LARGE SCALE GENOMIC DNA]</scope>
    <source>
        <strain evidence="6 7">SMC 277</strain>
    </source>
</reference>
<dbReference type="InterPro" id="IPR016162">
    <property type="entry name" value="Ald_DH_N"/>
</dbReference>
<dbReference type="SUPFAM" id="SSF53720">
    <property type="entry name" value="ALDH-like"/>
    <property type="match status" value="1"/>
</dbReference>
<organism evidence="6 7">
    <name type="scientific">Streptomyces antimicrobicus</name>
    <dbReference type="NCBI Taxonomy" id="2883108"/>
    <lineage>
        <taxon>Bacteria</taxon>
        <taxon>Bacillati</taxon>
        <taxon>Actinomycetota</taxon>
        <taxon>Actinomycetes</taxon>
        <taxon>Kitasatosporales</taxon>
        <taxon>Streptomycetaceae</taxon>
        <taxon>Streptomyces</taxon>
    </lineage>
</organism>
<dbReference type="InterPro" id="IPR029510">
    <property type="entry name" value="Ald_DH_CS_GLU"/>
</dbReference>
<protein>
    <submittedName>
        <fullName evidence="6">Aldehyde dehydrogenase family protein</fullName>
    </submittedName>
</protein>
<name>A0ABS8BAT3_9ACTN</name>
<dbReference type="InterPro" id="IPR016163">
    <property type="entry name" value="Ald_DH_C"/>
</dbReference>
<sequence length="501" mass="52028">MTHGRSEEHATMTPPTPTPATTPTTATATTTAPTPPVPPPGTVRLIDPRTGRPRGTTPLSRGPEVTAAVAAARAALPAWSALTPKERARRLDRLAALVEEHAQRYGELERAGTGKPAAETAGEVEQVADLFRFYANAARTRTAPAAGHLVPGHESWVRWEPVGVVGVIVPWNYPLLMAAWRCAPALAAGNTVVAKPAETTPDALELLAAHAAEALGPDVLRPLPGDRHTGRLLVESDVDMVAFTGSARAGADVTARAGLRRTSLELGGNAPAVVLPDAPAHTYDALAEAVTYNAGQSCAAPARVITLAENYGTVVAGLTRALGERVAGRDFGPLNNADQAARYDALVASSAAGRSVAAEVAPAVGEEDGYWRPARLLADLPADDPAVTEEVFGPLLTVQQADGVAAALALANGVPQALAASVWTTDLDRGLDLAARLDAGEAWLNCHLVQTAELPHGGRGTSGHGTDLSALALHEYQRPKTVTVRLSRPLDRPDRPGHSGG</sequence>
<evidence type="ECO:0000313" key="6">
    <source>
        <dbReference type="EMBL" id="MCB5181668.1"/>
    </source>
</evidence>
<comment type="caution">
    <text evidence="6">The sequence shown here is derived from an EMBL/GenBank/DDBJ whole genome shotgun (WGS) entry which is preliminary data.</text>
</comment>
<evidence type="ECO:0000256" key="3">
    <source>
        <dbReference type="RuleBase" id="RU003345"/>
    </source>
</evidence>
<evidence type="ECO:0000256" key="2">
    <source>
        <dbReference type="PROSITE-ProRule" id="PRU10007"/>
    </source>
</evidence>